<gene>
    <name evidence="1" type="ORF">SAMN06265379_10719</name>
</gene>
<dbReference type="EMBL" id="FXTB01000007">
    <property type="protein sequence ID" value="SMO76505.1"/>
    <property type="molecule type" value="Genomic_DNA"/>
</dbReference>
<dbReference type="RefSeq" id="WP_142533912.1">
    <property type="nucleotide sequence ID" value="NZ_FXTB01000007.1"/>
</dbReference>
<name>A0A521DXZ1_SACCC</name>
<dbReference type="AlphaFoldDB" id="A0A521DXZ1"/>
<evidence type="ECO:0000313" key="2">
    <source>
        <dbReference type="Proteomes" id="UP000319040"/>
    </source>
</evidence>
<keyword evidence="2" id="KW-1185">Reference proteome</keyword>
<protein>
    <recommendedName>
        <fullName evidence="3">Outer membrane protein assembly factor BamA</fullName>
    </recommendedName>
</protein>
<evidence type="ECO:0008006" key="3">
    <source>
        <dbReference type="Google" id="ProtNLM"/>
    </source>
</evidence>
<sequence>MSIWNVITFLLIILSLFTDRFAAAQNPVIKKDSSRVYEKLDSIAQQNKTVKILHDLLIKTEEEKKKARKKNTIKSYLSYSSYEGKIIRHIIIETLDPFGYSLEDTTADGHSLLQKTGNTLHIKSKKRTIKNLLLLQEDQPFDAFRAKESERLIREKTHVRDLSFSVRPCEGDNECVDIYIRVLDMWSILPETSGKARILSDKNFLGRGHELKHIYNHTIKYYGMGYVVSNIGASYISGGIHLGLDRHGHVNRRLSFERNFFSPLTKWAGGISLAHHSHSDTVGIDPTPTGERQFVVKIQDLWGGSSMQLIKGKSEYARSTNLISAARFLRVRYPKKPNNTDTHLIFESEDFYLGSMGVSTQRFLKEKYIFKFGTTEDLPIGKVINLTVGYQIKGEKERKYLGARFAFAKYPPWGYLSGQLEYGSFFTASNSEQGAVSMGLNYFTHLKQIGQWRFRQLIKSHITIGINPFTTDSLTINNDVGIIGFNSSSLMGTRRAVITLQTQSYAPFNILGFRFGPYLTWSGALLGSDQNGFKNRKLYQQFGLGVLIRNENLVLNTFQLSLAFYPSMPGNGNNIFRLNSLRTTDFGLNYFNIGKPATVLYK</sequence>
<dbReference type="OrthoDB" id="1110633at2"/>
<reference evidence="1 2" key="1">
    <citation type="submission" date="2017-05" db="EMBL/GenBank/DDBJ databases">
        <authorList>
            <person name="Varghese N."/>
            <person name="Submissions S."/>
        </authorList>
    </citation>
    <scope>NUCLEOTIDE SEQUENCE [LARGE SCALE GENOMIC DNA]</scope>
    <source>
        <strain evidence="1 2">DSM 27040</strain>
    </source>
</reference>
<accession>A0A521DXZ1</accession>
<evidence type="ECO:0000313" key="1">
    <source>
        <dbReference type="EMBL" id="SMO76505.1"/>
    </source>
</evidence>
<organism evidence="1 2">
    <name type="scientific">Saccharicrinis carchari</name>
    <dbReference type="NCBI Taxonomy" id="1168039"/>
    <lineage>
        <taxon>Bacteria</taxon>
        <taxon>Pseudomonadati</taxon>
        <taxon>Bacteroidota</taxon>
        <taxon>Bacteroidia</taxon>
        <taxon>Marinilabiliales</taxon>
        <taxon>Marinilabiliaceae</taxon>
        <taxon>Saccharicrinis</taxon>
    </lineage>
</organism>
<proteinExistence type="predicted"/>
<dbReference type="Proteomes" id="UP000319040">
    <property type="component" value="Unassembled WGS sequence"/>
</dbReference>